<keyword evidence="1" id="KW-0812">Transmembrane</keyword>
<feature type="transmembrane region" description="Helical" evidence="1">
    <location>
        <begin position="105"/>
        <end position="122"/>
    </location>
</feature>
<feature type="transmembrane region" description="Helical" evidence="1">
    <location>
        <begin position="46"/>
        <end position="70"/>
    </location>
</feature>
<keyword evidence="1" id="KW-0472">Membrane</keyword>
<evidence type="ECO:0000256" key="1">
    <source>
        <dbReference type="SAM" id="Phobius"/>
    </source>
</evidence>
<gene>
    <name evidence="2" type="ORF">VP01_1249g1</name>
</gene>
<sequence length="331" mass="37768">MLFLSPSTYINTHIYIYPHIIVADVGGGVIHSLSASRSATISAHSLLPLLVFLSRSLFLLGTILLCLFFVRWFWSASWLCLAVLSPFPCFFFFFFFFFFGFLSSLPSCCVFTFLVFFISYFLNKIKKRCHLCFSYIYIYNFFGLRDTPKYPRRLQNNSSHVDMTKVPGSFCCYSNHSPKLIQPRFDVQPLNLHMQTCGAWMEQAACLLQAVEQVFIAVINWCCGLLMFDLKFFFDRNTMENGENGYTNLFEMKMTVGCWITEAKTHVNPADPQSGASFALIMADNLGLENTKPRPAVLVKGKMHQGCFHSPCMQVLSVEAESLITEKPKPD</sequence>
<keyword evidence="1" id="KW-1133">Transmembrane helix</keyword>
<name>A0A0L6VPQ9_9BASI</name>
<dbReference type="EMBL" id="LAVV01002776">
    <property type="protein sequence ID" value="KNZ62602.1"/>
    <property type="molecule type" value="Genomic_DNA"/>
</dbReference>
<feature type="transmembrane region" description="Helical" evidence="1">
    <location>
        <begin position="76"/>
        <end position="98"/>
    </location>
</feature>
<dbReference type="AlphaFoldDB" id="A0A0L6VPQ9"/>
<reference evidence="2 3" key="1">
    <citation type="submission" date="2015-08" db="EMBL/GenBank/DDBJ databases">
        <title>Next Generation Sequencing and Analysis of the Genome of Puccinia sorghi L Schw, the Causal Agent of Maize Common Rust.</title>
        <authorList>
            <person name="Rochi L."/>
            <person name="Burguener G."/>
            <person name="Darino M."/>
            <person name="Turjanski A."/>
            <person name="Kreff E."/>
            <person name="Dieguez M.J."/>
            <person name="Sacco F."/>
        </authorList>
    </citation>
    <scope>NUCLEOTIDE SEQUENCE [LARGE SCALE GENOMIC DNA]</scope>
    <source>
        <strain evidence="2 3">RO10H11247</strain>
    </source>
</reference>
<dbReference type="VEuPathDB" id="FungiDB:VP01_1249g1"/>
<comment type="caution">
    <text evidence="2">The sequence shown here is derived from an EMBL/GenBank/DDBJ whole genome shotgun (WGS) entry which is preliminary data.</text>
</comment>
<dbReference type="Proteomes" id="UP000037035">
    <property type="component" value="Unassembled WGS sequence"/>
</dbReference>
<keyword evidence="3" id="KW-1185">Reference proteome</keyword>
<accession>A0A0L6VPQ9</accession>
<evidence type="ECO:0000313" key="2">
    <source>
        <dbReference type="EMBL" id="KNZ62602.1"/>
    </source>
</evidence>
<proteinExistence type="predicted"/>
<organism evidence="2 3">
    <name type="scientific">Puccinia sorghi</name>
    <dbReference type="NCBI Taxonomy" id="27349"/>
    <lineage>
        <taxon>Eukaryota</taxon>
        <taxon>Fungi</taxon>
        <taxon>Dikarya</taxon>
        <taxon>Basidiomycota</taxon>
        <taxon>Pucciniomycotina</taxon>
        <taxon>Pucciniomycetes</taxon>
        <taxon>Pucciniales</taxon>
        <taxon>Pucciniaceae</taxon>
        <taxon>Puccinia</taxon>
    </lineage>
</organism>
<feature type="transmembrane region" description="Helical" evidence="1">
    <location>
        <begin position="14"/>
        <end position="34"/>
    </location>
</feature>
<protein>
    <submittedName>
        <fullName evidence="2">Uncharacterized protein</fullName>
    </submittedName>
</protein>
<evidence type="ECO:0000313" key="3">
    <source>
        <dbReference type="Proteomes" id="UP000037035"/>
    </source>
</evidence>